<dbReference type="InterPro" id="IPR011990">
    <property type="entry name" value="TPR-like_helical_dom_sf"/>
</dbReference>
<evidence type="ECO:0000313" key="3">
    <source>
        <dbReference type="EMBL" id="MCW9707840.1"/>
    </source>
</evidence>
<reference evidence="3 4" key="1">
    <citation type="submission" date="2021-03" db="EMBL/GenBank/DDBJ databases">
        <title>Aliifodinibius sp. nov., a new bacterium isolated from saline soil.</title>
        <authorList>
            <person name="Galisteo C."/>
            <person name="De La Haba R."/>
            <person name="Sanchez-Porro C."/>
            <person name="Ventosa A."/>
        </authorList>
    </citation>
    <scope>NUCLEOTIDE SEQUENCE [LARGE SCALE GENOMIC DNA]</scope>
    <source>
        <strain evidence="3 4">1BSP15-2V2</strain>
    </source>
</reference>
<keyword evidence="4" id="KW-1185">Reference proteome</keyword>
<evidence type="ECO:0008006" key="5">
    <source>
        <dbReference type="Google" id="ProtNLM"/>
    </source>
</evidence>
<name>A0ABT3PPQ9_9BACT</name>
<feature type="transmembrane region" description="Helical" evidence="2">
    <location>
        <begin position="69"/>
        <end position="91"/>
    </location>
</feature>
<organism evidence="3 4">
    <name type="scientific">Fodinibius salsisoli</name>
    <dbReference type="NCBI Taxonomy" id="2820877"/>
    <lineage>
        <taxon>Bacteria</taxon>
        <taxon>Pseudomonadati</taxon>
        <taxon>Balneolota</taxon>
        <taxon>Balneolia</taxon>
        <taxon>Balneolales</taxon>
        <taxon>Balneolaceae</taxon>
        <taxon>Fodinibius</taxon>
    </lineage>
</organism>
<keyword evidence="2" id="KW-1133">Transmembrane helix</keyword>
<sequence length="247" mass="27823">MIEQLNNEELKHKIDLYVEGQLSAREVDELWAELIQDERYMDYMKSVANLKGIVDKRKETAKVTPLSTYVYYAAAAVVAILVTVFGVINFASQSTQQLISPVDDVELQYYRSSDGTLSSENEEDAVEKAIILANEGNDTQAINLLEGKLQNAALASDKKVELSLTLGSLYYNKAEYSQAIKVYGNVIEQNGQADIDVLSLEKAYWYRGNAYLQKELISEARADMQKAYELNGAYRRVAERYLDALSE</sequence>
<dbReference type="SMART" id="SM00028">
    <property type="entry name" value="TPR"/>
    <property type="match status" value="2"/>
</dbReference>
<proteinExistence type="predicted"/>
<dbReference type="EMBL" id="JAGGJA010000008">
    <property type="protein sequence ID" value="MCW9707840.1"/>
    <property type="molecule type" value="Genomic_DNA"/>
</dbReference>
<gene>
    <name evidence="3" type="ORF">J6I44_13305</name>
</gene>
<dbReference type="SUPFAM" id="SSF48452">
    <property type="entry name" value="TPR-like"/>
    <property type="match status" value="1"/>
</dbReference>
<keyword evidence="1" id="KW-0802">TPR repeat</keyword>
<evidence type="ECO:0000256" key="1">
    <source>
        <dbReference type="PROSITE-ProRule" id="PRU00339"/>
    </source>
</evidence>
<keyword evidence="2" id="KW-0812">Transmembrane</keyword>
<accession>A0ABT3PPQ9</accession>
<dbReference type="Gene3D" id="1.25.40.10">
    <property type="entry name" value="Tetratricopeptide repeat domain"/>
    <property type="match status" value="1"/>
</dbReference>
<protein>
    <recommendedName>
        <fullName evidence="5">Tetratricopeptide repeat-containing protein</fullName>
    </recommendedName>
</protein>
<evidence type="ECO:0000313" key="4">
    <source>
        <dbReference type="Proteomes" id="UP001207918"/>
    </source>
</evidence>
<evidence type="ECO:0000256" key="2">
    <source>
        <dbReference type="SAM" id="Phobius"/>
    </source>
</evidence>
<dbReference type="Proteomes" id="UP001207918">
    <property type="component" value="Unassembled WGS sequence"/>
</dbReference>
<dbReference type="PROSITE" id="PS50005">
    <property type="entry name" value="TPR"/>
    <property type="match status" value="1"/>
</dbReference>
<keyword evidence="2" id="KW-0472">Membrane</keyword>
<dbReference type="InterPro" id="IPR019734">
    <property type="entry name" value="TPR_rpt"/>
</dbReference>
<comment type="caution">
    <text evidence="3">The sequence shown here is derived from an EMBL/GenBank/DDBJ whole genome shotgun (WGS) entry which is preliminary data.</text>
</comment>
<feature type="repeat" description="TPR" evidence="1">
    <location>
        <begin position="160"/>
        <end position="193"/>
    </location>
</feature>
<dbReference type="RefSeq" id="WP_265766629.1">
    <property type="nucleotide sequence ID" value="NZ_JAGGJA010000008.1"/>
</dbReference>